<evidence type="ECO:0000256" key="1">
    <source>
        <dbReference type="SAM" id="MobiDB-lite"/>
    </source>
</evidence>
<feature type="region of interest" description="Disordered" evidence="1">
    <location>
        <begin position="360"/>
        <end position="385"/>
    </location>
</feature>
<organism evidence="2 3">
    <name type="scientific">Neokomagataea tanensis NBRC 106556</name>
    <dbReference type="NCBI Taxonomy" id="1223519"/>
    <lineage>
        <taxon>Bacteria</taxon>
        <taxon>Pseudomonadati</taxon>
        <taxon>Pseudomonadota</taxon>
        <taxon>Alphaproteobacteria</taxon>
        <taxon>Acetobacterales</taxon>
        <taxon>Acetobacteraceae</taxon>
        <taxon>Neokomagataea</taxon>
    </lineage>
</organism>
<gene>
    <name evidence="2" type="ORF">AA106556_0394</name>
</gene>
<dbReference type="RefSeq" id="WP_068173158.1">
    <property type="nucleotide sequence ID" value="NZ_BAQB01000003.1"/>
</dbReference>
<sequence length="385" mass="43006">MTDDVDEEVEKSIPSVKMELLLSFKATGRNIAKDALRGEFNLIKACLKSPFTPEIAKRIAHKSGHYLIKLVSPRTDGDNAILRIEVPRGNQLGDILPSTNAPDIPFCKVIFRPLEIDGYPPRSVVDLIRNPEEQTTIVLDAFAEVFGTDVLEALKTSLLTVLPAPTQLGIGEFPIIFVPRPDGQDLQMTPVSPAAAFMGMKRVTDHYFQKAHPDRPVPRGKWTRQAVSAKPQNISGAIGGPRVRFRADMPTQLSHEEADLFRFAQGGAFPLWRDSEVAARILHYGDRLTADNEFNNKNTRAALDRMADDLISDAVEFIQDTLCETTDYAKRQGLSEKHSARPTLPQLLLKRRWEGKDAEDKARKALTSPHFEHRLTKSREAAEVL</sequence>
<dbReference type="Proteomes" id="UP001062443">
    <property type="component" value="Unassembled WGS sequence"/>
</dbReference>
<protein>
    <submittedName>
        <fullName evidence="2">Uncharacterized protein</fullName>
    </submittedName>
</protein>
<feature type="compositionally biased region" description="Basic and acidic residues" evidence="1">
    <location>
        <begin position="370"/>
        <end position="385"/>
    </location>
</feature>
<evidence type="ECO:0000313" key="3">
    <source>
        <dbReference type="Proteomes" id="UP001062443"/>
    </source>
</evidence>
<keyword evidence="3" id="KW-1185">Reference proteome</keyword>
<accession>A0ABQ0QGX4</accession>
<comment type="caution">
    <text evidence="2">The sequence shown here is derived from an EMBL/GenBank/DDBJ whole genome shotgun (WGS) entry which is preliminary data.</text>
</comment>
<evidence type="ECO:0000313" key="2">
    <source>
        <dbReference type="EMBL" id="GBR44340.1"/>
    </source>
</evidence>
<dbReference type="EMBL" id="BAQB01000003">
    <property type="protein sequence ID" value="GBR44340.1"/>
    <property type="molecule type" value="Genomic_DNA"/>
</dbReference>
<name>A0ABQ0QGX4_9PROT</name>
<proteinExistence type="predicted"/>
<reference evidence="2" key="1">
    <citation type="submission" date="2013-04" db="EMBL/GenBank/DDBJ databases">
        <title>The genome sequencing project of 58 acetic acid bacteria.</title>
        <authorList>
            <person name="Okamoto-Kainuma A."/>
            <person name="Ishikawa M."/>
            <person name="Umino S."/>
            <person name="Koizumi Y."/>
            <person name="Shiwa Y."/>
            <person name="Yoshikawa H."/>
            <person name="Matsutani M."/>
            <person name="Matsushita K."/>
        </authorList>
    </citation>
    <scope>NUCLEOTIDE SEQUENCE</scope>
    <source>
        <strain evidence="2">NBRC 106556</strain>
    </source>
</reference>